<dbReference type="SUPFAM" id="SSF52540">
    <property type="entry name" value="P-loop containing nucleoside triphosphate hydrolases"/>
    <property type="match status" value="1"/>
</dbReference>
<keyword evidence="1" id="KW-0472">Membrane</keyword>
<dbReference type="PANTHER" id="PTHR30121">
    <property type="entry name" value="UNCHARACTERIZED PROTEIN YJGR-RELATED"/>
    <property type="match status" value="1"/>
</dbReference>
<comment type="caution">
    <text evidence="4">The sequence shown here is derived from an EMBL/GenBank/DDBJ whole genome shotgun (WGS) entry which is preliminary data.</text>
</comment>
<name>A0A1G2CMT7_9BACT</name>
<dbReference type="EMBL" id="MHLD01000031">
    <property type="protein sequence ID" value="OGZ02060.1"/>
    <property type="molecule type" value="Genomic_DNA"/>
</dbReference>
<dbReference type="InterPro" id="IPR027417">
    <property type="entry name" value="P-loop_NTPase"/>
</dbReference>
<dbReference type="Pfam" id="PF01935">
    <property type="entry name" value="DUF87"/>
    <property type="match status" value="1"/>
</dbReference>
<evidence type="ECO:0000259" key="2">
    <source>
        <dbReference type="Pfam" id="PF01935"/>
    </source>
</evidence>
<dbReference type="InterPro" id="IPR058441">
    <property type="entry name" value="DUF8128"/>
</dbReference>
<evidence type="ECO:0000313" key="4">
    <source>
        <dbReference type="EMBL" id="OGZ02060.1"/>
    </source>
</evidence>
<reference evidence="4 5" key="1">
    <citation type="journal article" date="2016" name="Nat. Commun.">
        <title>Thousands of microbial genomes shed light on interconnected biogeochemical processes in an aquifer system.</title>
        <authorList>
            <person name="Anantharaman K."/>
            <person name="Brown C.T."/>
            <person name="Hug L.A."/>
            <person name="Sharon I."/>
            <person name="Castelle C.J."/>
            <person name="Probst A.J."/>
            <person name="Thomas B.C."/>
            <person name="Singh A."/>
            <person name="Wilkins M.J."/>
            <person name="Karaoz U."/>
            <person name="Brodie E.L."/>
            <person name="Williams K.H."/>
            <person name="Hubbard S.S."/>
            <person name="Banfield J.F."/>
        </authorList>
    </citation>
    <scope>NUCLEOTIDE SEQUENCE [LARGE SCALE GENOMIC DNA]</scope>
</reference>
<feature type="domain" description="Helicase HerA central" evidence="2">
    <location>
        <begin position="378"/>
        <end position="459"/>
    </location>
</feature>
<accession>A0A1G2CMT7</accession>
<evidence type="ECO:0000259" key="3">
    <source>
        <dbReference type="Pfam" id="PF26449"/>
    </source>
</evidence>
<proteinExistence type="predicted"/>
<sequence>MTLFLIIISFLAAALVPLVIWYAWNIRRRLFFENFKLQLYLIRIPLASKEGKDPKAEVNLSEQLFNALASLKRPFVFEAAVSHVGEDICFYIAVPRAHGGMAARQIQGLFPDAQVEETGDYNLFNPHGEAQGASVTQKHHYALPIRTYQDIGGETFAPILSGLSKINTAGEGAAIQVIARPASGEVKKTIAAALQRLKAGETLERVLSSGGGAALSSALKEAFPGKRKKEGEPRVVDEQAVHALETKLAKPLFSVNVRVLASAPSQYQADAILDSIASAFTQFSAPNRNELKAVTPRNLERFIYQYSFREFDPSQAMTLTSEELASVFHLPTPFLEVPKIKWLKSREAAPPTALSAAGVPIGESVFRGERKTVRVSDEDRRRHVYIIGQTGTGKSVLLANMLADDIERGKGAAIIDPHGDLVEAVMRLIPEERQNDVIVLDPGDLMRPVGLNMLDVDPMRPEEKTFVVNELQGIFNKLFPPETMGPMFEQYMRNALLLLMEDTAEPATLMEVPRVFTDSAFRARKLARITNPAVVDFWEKEAVKAGGEASLANITPYVTSKFNNFIANDYLRPIISQPASAFRFREVMDEGKILLVNLSKGRIGDINANLLGMIIVGKLLMAALSRVDIADPEKRRDFNLYIDEFQNFTTDSIAVILSEARKYRLDLVIAHQFIAQLTEKIRDAVFGNVGSMVSFRVGVQDAEFLEKQFTPTFTKQDLINIDNFNAYAKLLINGQTSQPFNIRTIPPLRGNPDRVERIKELSRARYGRDRHEVEAAALKRIRE</sequence>
<dbReference type="Pfam" id="PF26449">
    <property type="entry name" value="DUF8128"/>
    <property type="match status" value="1"/>
</dbReference>
<dbReference type="AlphaFoldDB" id="A0A1G2CMT7"/>
<keyword evidence="1" id="KW-0812">Transmembrane</keyword>
<keyword evidence="1" id="KW-1133">Transmembrane helix</keyword>
<evidence type="ECO:0000256" key="1">
    <source>
        <dbReference type="SAM" id="Phobius"/>
    </source>
</evidence>
<gene>
    <name evidence="4" type="ORF">A3G64_02700</name>
</gene>
<feature type="transmembrane region" description="Helical" evidence="1">
    <location>
        <begin position="6"/>
        <end position="24"/>
    </location>
</feature>
<dbReference type="PANTHER" id="PTHR30121:SF6">
    <property type="entry name" value="SLR6007 PROTEIN"/>
    <property type="match status" value="1"/>
</dbReference>
<feature type="domain" description="DUF8128" evidence="3">
    <location>
        <begin position="86"/>
        <end position="342"/>
    </location>
</feature>
<dbReference type="InterPro" id="IPR002789">
    <property type="entry name" value="HerA_central"/>
</dbReference>
<organism evidence="4 5">
    <name type="scientific">Candidatus Liptonbacteria bacterium RIFCSPLOWO2_12_FULL_60_15</name>
    <dbReference type="NCBI Taxonomy" id="1798653"/>
    <lineage>
        <taxon>Bacteria</taxon>
        <taxon>Candidatus Liptoniibacteriota</taxon>
    </lineage>
</organism>
<dbReference type="Proteomes" id="UP000179281">
    <property type="component" value="Unassembled WGS sequence"/>
</dbReference>
<dbReference type="InterPro" id="IPR051162">
    <property type="entry name" value="T4SS_component"/>
</dbReference>
<evidence type="ECO:0000313" key="5">
    <source>
        <dbReference type="Proteomes" id="UP000179281"/>
    </source>
</evidence>
<dbReference type="STRING" id="1798653.A3G64_02700"/>
<protein>
    <submittedName>
        <fullName evidence="4">Uncharacterized protein</fullName>
    </submittedName>
</protein>
<dbReference type="Gene3D" id="3.40.50.300">
    <property type="entry name" value="P-loop containing nucleotide triphosphate hydrolases"/>
    <property type="match status" value="2"/>
</dbReference>